<dbReference type="AlphaFoldDB" id="A0A840P8Q5"/>
<dbReference type="SUPFAM" id="SSF46785">
    <property type="entry name" value="Winged helix' DNA-binding domain"/>
    <property type="match status" value="1"/>
</dbReference>
<comment type="caution">
    <text evidence="6">The sequence shown here is derived from an EMBL/GenBank/DDBJ whole genome shotgun (WGS) entry which is preliminary data.</text>
</comment>
<protein>
    <submittedName>
        <fullName evidence="6">DNA-binding transcriptional LysR family regulator</fullName>
    </submittedName>
</protein>
<dbReference type="Pfam" id="PF00126">
    <property type="entry name" value="HTH_1"/>
    <property type="match status" value="1"/>
</dbReference>
<dbReference type="Pfam" id="PF03466">
    <property type="entry name" value="LysR_substrate"/>
    <property type="match status" value="1"/>
</dbReference>
<dbReference type="PRINTS" id="PR00039">
    <property type="entry name" value="HTHLYSR"/>
</dbReference>
<keyword evidence="7" id="KW-1185">Reference proteome</keyword>
<dbReference type="GO" id="GO:0003700">
    <property type="term" value="F:DNA-binding transcription factor activity"/>
    <property type="evidence" value="ECO:0007669"/>
    <property type="project" value="InterPro"/>
</dbReference>
<dbReference type="GO" id="GO:0003677">
    <property type="term" value="F:DNA binding"/>
    <property type="evidence" value="ECO:0007669"/>
    <property type="project" value="UniProtKB-KW"/>
</dbReference>
<evidence type="ECO:0000256" key="2">
    <source>
        <dbReference type="ARBA" id="ARBA00023015"/>
    </source>
</evidence>
<dbReference type="Proteomes" id="UP000578449">
    <property type="component" value="Unassembled WGS sequence"/>
</dbReference>
<dbReference type="PANTHER" id="PTHR30346:SF0">
    <property type="entry name" value="HCA OPERON TRANSCRIPTIONAL ACTIVATOR HCAR"/>
    <property type="match status" value="1"/>
</dbReference>
<dbReference type="Gene3D" id="3.40.190.10">
    <property type="entry name" value="Periplasmic binding protein-like II"/>
    <property type="match status" value="2"/>
</dbReference>
<dbReference type="InterPro" id="IPR005119">
    <property type="entry name" value="LysR_subst-bd"/>
</dbReference>
<comment type="similarity">
    <text evidence="1">Belongs to the LysR transcriptional regulatory family.</text>
</comment>
<dbReference type="SUPFAM" id="SSF53850">
    <property type="entry name" value="Periplasmic binding protein-like II"/>
    <property type="match status" value="1"/>
</dbReference>
<keyword evidence="4" id="KW-0804">Transcription</keyword>
<keyword evidence="2" id="KW-0805">Transcription regulation</keyword>
<organism evidence="6 7">
    <name type="scientific">Thermocatellispora tengchongensis</name>
    <dbReference type="NCBI Taxonomy" id="1073253"/>
    <lineage>
        <taxon>Bacteria</taxon>
        <taxon>Bacillati</taxon>
        <taxon>Actinomycetota</taxon>
        <taxon>Actinomycetes</taxon>
        <taxon>Streptosporangiales</taxon>
        <taxon>Streptosporangiaceae</taxon>
        <taxon>Thermocatellispora</taxon>
    </lineage>
</organism>
<dbReference type="InterPro" id="IPR036388">
    <property type="entry name" value="WH-like_DNA-bd_sf"/>
</dbReference>
<dbReference type="RefSeq" id="WP_185052589.1">
    <property type="nucleotide sequence ID" value="NZ_BAABIX010000064.1"/>
</dbReference>
<dbReference type="Gene3D" id="1.10.10.10">
    <property type="entry name" value="Winged helix-like DNA-binding domain superfamily/Winged helix DNA-binding domain"/>
    <property type="match status" value="1"/>
</dbReference>
<evidence type="ECO:0000259" key="5">
    <source>
        <dbReference type="PROSITE" id="PS50931"/>
    </source>
</evidence>
<sequence length="307" mass="33905">MDGFDLRELRYFVAVAEELNFSRAAERLGIAQPPLSRTIRQMERRLGADLFERDTRHVALTDLGTTVLDEARFALDVFAGVNRRARRAALATPTLLVTAKPGIAAGMLRRIVDAYTARPGAARVEIAVSGYREQADMVRDGRADAALLSSYFDARGLDTEPLTTERRVAALPAGHPLTRRDDLRCGDLEGEPIPQWPHSTPAERAYWSGRDRHPAYHQVMSEPRPGPVVTDPSQLLEVVALRQAVALIPESLAADNPRPDIVYRPLIDATPYTIAIAWSEGARSRHLARFVRTATDLYPAEATPRAG</sequence>
<evidence type="ECO:0000256" key="4">
    <source>
        <dbReference type="ARBA" id="ARBA00023163"/>
    </source>
</evidence>
<dbReference type="FunFam" id="1.10.10.10:FF:000001">
    <property type="entry name" value="LysR family transcriptional regulator"/>
    <property type="match status" value="1"/>
</dbReference>
<dbReference type="EMBL" id="JACHGN010000011">
    <property type="protein sequence ID" value="MBB5135672.1"/>
    <property type="molecule type" value="Genomic_DNA"/>
</dbReference>
<reference evidence="6 7" key="1">
    <citation type="submission" date="2020-08" db="EMBL/GenBank/DDBJ databases">
        <title>Genomic Encyclopedia of Type Strains, Phase IV (KMG-IV): sequencing the most valuable type-strain genomes for metagenomic binning, comparative biology and taxonomic classification.</title>
        <authorList>
            <person name="Goeker M."/>
        </authorList>
    </citation>
    <scope>NUCLEOTIDE SEQUENCE [LARGE SCALE GENOMIC DNA]</scope>
    <source>
        <strain evidence="6 7">DSM 45615</strain>
    </source>
</reference>
<dbReference type="PROSITE" id="PS50931">
    <property type="entry name" value="HTH_LYSR"/>
    <property type="match status" value="1"/>
</dbReference>
<dbReference type="InterPro" id="IPR000847">
    <property type="entry name" value="LysR_HTH_N"/>
</dbReference>
<evidence type="ECO:0000313" key="6">
    <source>
        <dbReference type="EMBL" id="MBB5135672.1"/>
    </source>
</evidence>
<dbReference type="InterPro" id="IPR036390">
    <property type="entry name" value="WH_DNA-bd_sf"/>
</dbReference>
<evidence type="ECO:0000256" key="3">
    <source>
        <dbReference type="ARBA" id="ARBA00023125"/>
    </source>
</evidence>
<accession>A0A840P8Q5</accession>
<evidence type="ECO:0000313" key="7">
    <source>
        <dbReference type="Proteomes" id="UP000578449"/>
    </source>
</evidence>
<dbReference type="GO" id="GO:0032993">
    <property type="term" value="C:protein-DNA complex"/>
    <property type="evidence" value="ECO:0007669"/>
    <property type="project" value="TreeGrafter"/>
</dbReference>
<feature type="domain" description="HTH lysR-type" evidence="5">
    <location>
        <begin position="4"/>
        <end position="61"/>
    </location>
</feature>
<keyword evidence="3 6" id="KW-0238">DNA-binding</keyword>
<dbReference type="PANTHER" id="PTHR30346">
    <property type="entry name" value="TRANSCRIPTIONAL DUAL REGULATOR HCAR-RELATED"/>
    <property type="match status" value="1"/>
</dbReference>
<name>A0A840P8Q5_9ACTN</name>
<evidence type="ECO:0000256" key="1">
    <source>
        <dbReference type="ARBA" id="ARBA00009437"/>
    </source>
</evidence>
<proteinExistence type="inferred from homology"/>
<dbReference type="CDD" id="cd08414">
    <property type="entry name" value="PBP2_LTTR_aromatics_like"/>
    <property type="match status" value="1"/>
</dbReference>
<gene>
    <name evidence="6" type="ORF">HNP84_005416</name>
</gene>